<comment type="similarity">
    <text evidence="1">Belongs to the IS150/IS1296 orfA family.</text>
</comment>
<dbReference type="PANTHER" id="PTHR33795:SF1">
    <property type="entry name" value="INSERTION ELEMENT IS150 PROTEIN INSJ"/>
    <property type="match status" value="1"/>
</dbReference>
<evidence type="ECO:0000313" key="5">
    <source>
        <dbReference type="Proteomes" id="UP000182192"/>
    </source>
</evidence>
<name>A0A1I1SPM7_RUMAL</name>
<gene>
    <name evidence="4" type="ORF">SAMN02910406_03894</name>
</gene>
<dbReference type="Pfam" id="PF13518">
    <property type="entry name" value="HTH_28"/>
    <property type="match status" value="3"/>
</dbReference>
<feature type="coiled-coil region" evidence="2">
    <location>
        <begin position="185"/>
        <end position="219"/>
    </location>
</feature>
<evidence type="ECO:0000259" key="3">
    <source>
        <dbReference type="Pfam" id="PF13518"/>
    </source>
</evidence>
<sequence length="227" mass="26243">MSRRKLTDEERIQAVQEYLSGKGSYASIAKKYGVTKETFRQMVVFAKTDGIESVRISHTNKRYSAKTKLKAVTEYLDCKGSQLEICRKYHISSTSVFRKWISCYNSGKDFKERTRSERGITMNKGRKTTQEERAQIVAFCIENGKDYGLAMEKYGVSYQQIYSWVRKYEAKGVEGLIDRRGKAKSEDALTEADRLRMENKILQAKLKDMEMENKLLKKLRELQGGGH</sequence>
<dbReference type="OrthoDB" id="1820045at2"/>
<dbReference type="EMBL" id="FOKQ01000101">
    <property type="protein sequence ID" value="SFD45000.1"/>
    <property type="molecule type" value="Genomic_DNA"/>
</dbReference>
<dbReference type="GO" id="GO:0043565">
    <property type="term" value="F:sequence-specific DNA binding"/>
    <property type="evidence" value="ECO:0007669"/>
    <property type="project" value="InterPro"/>
</dbReference>
<dbReference type="InterPro" id="IPR055247">
    <property type="entry name" value="InsJ-like_HTH"/>
</dbReference>
<evidence type="ECO:0000256" key="1">
    <source>
        <dbReference type="ARBA" id="ARBA00038232"/>
    </source>
</evidence>
<dbReference type="AlphaFoldDB" id="A0A1I1SPM7"/>
<keyword evidence="2" id="KW-0175">Coiled coil</keyword>
<organism evidence="4 5">
    <name type="scientific">Ruminococcus albus</name>
    <dbReference type="NCBI Taxonomy" id="1264"/>
    <lineage>
        <taxon>Bacteria</taxon>
        <taxon>Bacillati</taxon>
        <taxon>Bacillota</taxon>
        <taxon>Clostridia</taxon>
        <taxon>Eubacteriales</taxon>
        <taxon>Oscillospiraceae</taxon>
        <taxon>Ruminococcus</taxon>
    </lineage>
</organism>
<feature type="domain" description="Insertion element IS150 protein InsJ-like helix-turn-helix" evidence="3">
    <location>
        <begin position="68"/>
        <end position="107"/>
    </location>
</feature>
<reference evidence="4 5" key="1">
    <citation type="submission" date="2016-10" db="EMBL/GenBank/DDBJ databases">
        <authorList>
            <person name="de Groot N.N."/>
        </authorList>
    </citation>
    <scope>NUCLEOTIDE SEQUENCE [LARGE SCALE GENOMIC DNA]</scope>
    <source>
        <strain evidence="4 5">AR67</strain>
    </source>
</reference>
<dbReference type="RefSeq" id="WP_074963571.1">
    <property type="nucleotide sequence ID" value="NZ_FOKQ01000101.1"/>
</dbReference>
<proteinExistence type="inferred from homology"/>
<dbReference type="Gene3D" id="1.10.10.10">
    <property type="entry name" value="Winged helix-like DNA-binding domain superfamily/Winged helix DNA-binding domain"/>
    <property type="match status" value="2"/>
</dbReference>
<feature type="domain" description="Insertion element IS150 protein InsJ-like helix-turn-helix" evidence="3">
    <location>
        <begin position="132"/>
        <end position="183"/>
    </location>
</feature>
<dbReference type="InterPro" id="IPR052057">
    <property type="entry name" value="IS150/IS1296_orfA-like"/>
</dbReference>
<dbReference type="Proteomes" id="UP000182192">
    <property type="component" value="Unassembled WGS sequence"/>
</dbReference>
<accession>A0A1I1SPM7</accession>
<evidence type="ECO:0000313" key="4">
    <source>
        <dbReference type="EMBL" id="SFD45000.1"/>
    </source>
</evidence>
<dbReference type="InterPro" id="IPR036388">
    <property type="entry name" value="WH-like_DNA-bd_sf"/>
</dbReference>
<protein>
    <submittedName>
        <fullName evidence="4">Transposase and inactivated derivatives</fullName>
    </submittedName>
</protein>
<dbReference type="PANTHER" id="PTHR33795">
    <property type="entry name" value="INSERTION ELEMENT IS150 PROTEIN INSJ"/>
    <property type="match status" value="1"/>
</dbReference>
<feature type="domain" description="Insertion element IS150 protein InsJ-like helix-turn-helix" evidence="3">
    <location>
        <begin position="10"/>
        <end position="41"/>
    </location>
</feature>
<dbReference type="SUPFAM" id="SSF48295">
    <property type="entry name" value="TrpR-like"/>
    <property type="match status" value="3"/>
</dbReference>
<evidence type="ECO:0000256" key="2">
    <source>
        <dbReference type="SAM" id="Coils"/>
    </source>
</evidence>
<dbReference type="InterPro" id="IPR010921">
    <property type="entry name" value="Trp_repressor/repl_initiator"/>
</dbReference>